<accession>Q8EVF0</accession>
<sequence length="105" mass="12274">MNSNISLKDKNKNDVIWKDKTEKITGTNVITTNKNKSDTLSKIFDINTNNKSLINLKLINNYDYNFNSLVNLTSELSFKLIARGELIFLFINEKKNFKIFHLTWN</sequence>
<protein>
    <submittedName>
        <fullName evidence="1">Uncharacterized protein</fullName>
    </submittedName>
</protein>
<reference evidence="1 2" key="1">
    <citation type="journal article" date="2002" name="Nucleic Acids Res.">
        <title>The complete genomic sequence of Mycoplasma penetrans, an intracellular bacterial pathogen in humans.</title>
        <authorList>
            <person name="Sasaki Y."/>
            <person name="Ishikawa J."/>
            <person name="Yamashita A."/>
            <person name="Oshima K."/>
            <person name="Kenri T."/>
            <person name="Furuya K."/>
            <person name="Yoshino C."/>
            <person name="Horino A."/>
            <person name="Shiba T."/>
            <person name="Sasaki T."/>
            <person name="Hattori M."/>
        </authorList>
    </citation>
    <scope>NUCLEOTIDE SEQUENCE [LARGE SCALE GENOMIC DNA]</scope>
    <source>
        <strain evidence="1 2">HF-2</strain>
    </source>
</reference>
<keyword evidence="2" id="KW-1185">Reference proteome</keyword>
<dbReference type="InParanoid" id="Q8EVF0"/>
<gene>
    <name evidence="1" type="ordered locus">MYPE6140</name>
</gene>
<dbReference type="AlphaFoldDB" id="Q8EVF0"/>
<name>Q8EVF0_MALP2</name>
<proteinExistence type="predicted"/>
<dbReference type="EMBL" id="BA000026">
    <property type="protein sequence ID" value="BAC44404.1"/>
    <property type="molecule type" value="Genomic_DNA"/>
</dbReference>
<dbReference type="RefSeq" id="WP_011077436.1">
    <property type="nucleotide sequence ID" value="NC_004432.1"/>
</dbReference>
<dbReference type="STRING" id="272633.gene:10731731"/>
<evidence type="ECO:0000313" key="2">
    <source>
        <dbReference type="Proteomes" id="UP000002522"/>
    </source>
</evidence>
<dbReference type="Proteomes" id="UP000002522">
    <property type="component" value="Chromosome"/>
</dbReference>
<dbReference type="HOGENOM" id="CLU_2233567_0_0_14"/>
<organism evidence="1 2">
    <name type="scientific">Malacoplasma penetrans (strain HF-2)</name>
    <name type="common">Mycoplasma penetrans</name>
    <dbReference type="NCBI Taxonomy" id="272633"/>
    <lineage>
        <taxon>Bacteria</taxon>
        <taxon>Bacillati</taxon>
        <taxon>Mycoplasmatota</taxon>
        <taxon>Mycoplasmoidales</taxon>
        <taxon>Mycoplasmoidaceae</taxon>
        <taxon>Malacoplasma</taxon>
    </lineage>
</organism>
<evidence type="ECO:0000313" key="1">
    <source>
        <dbReference type="EMBL" id="BAC44404.1"/>
    </source>
</evidence>
<dbReference type="KEGG" id="mpe:MYPE6140"/>